<dbReference type="InterPro" id="IPR009057">
    <property type="entry name" value="Homeodomain-like_sf"/>
</dbReference>
<dbReference type="PROSITE" id="PS01124">
    <property type="entry name" value="HTH_ARAC_FAMILY_2"/>
    <property type="match status" value="1"/>
</dbReference>
<evidence type="ECO:0000313" key="5">
    <source>
        <dbReference type="EMBL" id="RAU17370.1"/>
    </source>
</evidence>
<dbReference type="InterPro" id="IPR050204">
    <property type="entry name" value="AraC_XylS_family_regulators"/>
</dbReference>
<dbReference type="InterPro" id="IPR018060">
    <property type="entry name" value="HTH_AraC"/>
</dbReference>
<dbReference type="SMART" id="SM00342">
    <property type="entry name" value="HTH_ARAC"/>
    <property type="match status" value="1"/>
</dbReference>
<evidence type="ECO:0000259" key="4">
    <source>
        <dbReference type="PROSITE" id="PS01124"/>
    </source>
</evidence>
<dbReference type="GO" id="GO:0043565">
    <property type="term" value="F:sequence-specific DNA binding"/>
    <property type="evidence" value="ECO:0007669"/>
    <property type="project" value="InterPro"/>
</dbReference>
<gene>
    <name evidence="5" type="ORF">DN062_13175</name>
</gene>
<dbReference type="SUPFAM" id="SSF46689">
    <property type="entry name" value="Homeodomain-like"/>
    <property type="match status" value="2"/>
</dbReference>
<proteinExistence type="predicted"/>
<dbReference type="Proteomes" id="UP000250744">
    <property type="component" value="Unassembled WGS sequence"/>
</dbReference>
<evidence type="ECO:0000256" key="3">
    <source>
        <dbReference type="ARBA" id="ARBA00023163"/>
    </source>
</evidence>
<accession>A0A364NK49</accession>
<keyword evidence="3" id="KW-0804">Transcription</keyword>
<reference evidence="5 6" key="1">
    <citation type="submission" date="2018-06" db="EMBL/GenBank/DDBJ databases">
        <title>Nitrincola tibetense sp. nov., isolated from Lake XuguoCo on Tibetan Plateau.</title>
        <authorList>
            <person name="Xing P."/>
        </authorList>
    </citation>
    <scope>NUCLEOTIDE SEQUENCE [LARGE SCALE GENOMIC DNA]</scope>
    <source>
        <strain evidence="6">xg18</strain>
    </source>
</reference>
<keyword evidence="1" id="KW-0805">Transcription regulation</keyword>
<dbReference type="GO" id="GO:0003700">
    <property type="term" value="F:DNA-binding transcription factor activity"/>
    <property type="evidence" value="ECO:0007669"/>
    <property type="project" value="InterPro"/>
</dbReference>
<dbReference type="InterPro" id="IPR014710">
    <property type="entry name" value="RmlC-like_jellyroll"/>
</dbReference>
<dbReference type="InterPro" id="IPR011051">
    <property type="entry name" value="RmlC_Cupin_sf"/>
</dbReference>
<dbReference type="Gene3D" id="1.10.10.60">
    <property type="entry name" value="Homeodomain-like"/>
    <property type="match status" value="2"/>
</dbReference>
<dbReference type="SUPFAM" id="SSF51182">
    <property type="entry name" value="RmlC-like cupins"/>
    <property type="match status" value="1"/>
</dbReference>
<dbReference type="AlphaFoldDB" id="A0A364NK49"/>
<name>A0A364NK49_9GAMM</name>
<evidence type="ECO:0000256" key="1">
    <source>
        <dbReference type="ARBA" id="ARBA00023015"/>
    </source>
</evidence>
<feature type="domain" description="HTH araC/xylS-type" evidence="4">
    <location>
        <begin position="154"/>
        <end position="252"/>
    </location>
</feature>
<comment type="caution">
    <text evidence="5">The sequence shown here is derived from an EMBL/GenBank/DDBJ whole genome shotgun (WGS) entry which is preliminary data.</text>
</comment>
<protein>
    <submittedName>
        <fullName evidence="5">AraC family transcriptional regulator</fullName>
    </submittedName>
</protein>
<keyword evidence="6" id="KW-1185">Reference proteome</keyword>
<organism evidence="5 6">
    <name type="scientific">Nitrincola tibetensis</name>
    <dbReference type="NCBI Taxonomy" id="2219697"/>
    <lineage>
        <taxon>Bacteria</taxon>
        <taxon>Pseudomonadati</taxon>
        <taxon>Pseudomonadota</taxon>
        <taxon>Gammaproteobacteria</taxon>
        <taxon>Oceanospirillales</taxon>
        <taxon>Oceanospirillaceae</taxon>
        <taxon>Nitrincola</taxon>
    </lineage>
</organism>
<keyword evidence="2" id="KW-0238">DNA-binding</keyword>
<dbReference type="OrthoDB" id="5740883at2"/>
<dbReference type="PANTHER" id="PTHR46796:SF10">
    <property type="entry name" value="TRANSCRIPTIONAL ACTIVATOR FEAR"/>
    <property type="match status" value="1"/>
</dbReference>
<sequence>MVKKAEVVSLPEKADHHDHSYHQLVFGLQGATEFDVAGAAQPVSLGQGCVLPCSTDHAFWGMGDNQIIVINLPIQAEDPSLQKRIDLLFKQSKFINCSSELQILISALSREMQQSPNDPFLQSACSHTIVCALQRHLEQQHPYPARFYGRINMSLIDSYIDLHIDRKILVSELAGLVFLSCSQFFDRFREQTGTTPQQYVLNRRFDAALKALTETREPLAQIASRFGFANQSALTRAFSQHLNISPARYRKQFSMISENTPKTP</sequence>
<evidence type="ECO:0000256" key="2">
    <source>
        <dbReference type="ARBA" id="ARBA00023125"/>
    </source>
</evidence>
<dbReference type="PANTHER" id="PTHR46796">
    <property type="entry name" value="HTH-TYPE TRANSCRIPTIONAL ACTIVATOR RHAS-RELATED"/>
    <property type="match status" value="1"/>
</dbReference>
<dbReference type="EMBL" id="QKRX01000010">
    <property type="protein sequence ID" value="RAU17370.1"/>
    <property type="molecule type" value="Genomic_DNA"/>
</dbReference>
<dbReference type="Pfam" id="PF12833">
    <property type="entry name" value="HTH_18"/>
    <property type="match status" value="1"/>
</dbReference>
<dbReference type="Gene3D" id="2.60.120.10">
    <property type="entry name" value="Jelly Rolls"/>
    <property type="match status" value="1"/>
</dbReference>
<dbReference type="RefSeq" id="WP_112159774.1">
    <property type="nucleotide sequence ID" value="NZ_QKRX01000010.1"/>
</dbReference>
<evidence type="ECO:0000313" key="6">
    <source>
        <dbReference type="Proteomes" id="UP000250744"/>
    </source>
</evidence>